<comment type="caution">
    <text evidence="2">The sequence shown here is derived from an EMBL/GenBank/DDBJ whole genome shotgun (WGS) entry which is preliminary data.</text>
</comment>
<keyword evidence="2" id="KW-0223">Dioxygenase</keyword>
<sequence length="318" mass="32616">MTDSDISRRRALALGGAAAGAVLGLGVSSCSSPIRGSHASGPRKTPSPAAELCVLTPSTTAGPFHLEGAPFRRDITDGRQGVPLTVRLTVRDEPHACALLKGAAVEIWQCDAWGYYSGYPTARPGGTVPAASQEAGGNQAGTYLRGFRTTGSDGVAEFATIFPGWYASRAPHIHVRVHTGGRKTGGTYEGGKLNWTGQLFFDDRHADAVYARSPYSRHTGKRGRLAQDTVYGGGGARDGLTTVTGDVDGGLLATLTVGIDPTRESTEKGAGGEGVRPPTSPSPGGTPEVPPSSPPPGGTAQTKPPPDSAASASHTPSH</sequence>
<dbReference type="RefSeq" id="WP_329510121.1">
    <property type="nucleotide sequence ID" value="NZ_BAAAYZ010000023.1"/>
</dbReference>
<dbReference type="Gene3D" id="2.60.130.10">
    <property type="entry name" value="Aromatic compound dioxygenase"/>
    <property type="match status" value="1"/>
</dbReference>
<name>A0ABU7FNL4_9ACTN</name>
<gene>
    <name evidence="2" type="ORF">VXC91_27990</name>
</gene>
<dbReference type="EMBL" id="JAYWVC010000120">
    <property type="protein sequence ID" value="MED7825710.1"/>
    <property type="molecule type" value="Genomic_DNA"/>
</dbReference>
<accession>A0ABU7FNL4</accession>
<keyword evidence="3" id="KW-1185">Reference proteome</keyword>
<keyword evidence="2" id="KW-0560">Oxidoreductase</keyword>
<feature type="region of interest" description="Disordered" evidence="1">
    <location>
        <begin position="256"/>
        <end position="318"/>
    </location>
</feature>
<evidence type="ECO:0000256" key="1">
    <source>
        <dbReference type="SAM" id="MobiDB-lite"/>
    </source>
</evidence>
<dbReference type="PANTHER" id="PTHR34315">
    <property type="match status" value="1"/>
</dbReference>
<dbReference type="PANTHER" id="PTHR34315:SF1">
    <property type="entry name" value="INTRADIOL RING-CLEAVAGE DIOXYGENASES DOMAIN-CONTAINING PROTEIN-RELATED"/>
    <property type="match status" value="1"/>
</dbReference>
<evidence type="ECO:0000313" key="2">
    <source>
        <dbReference type="EMBL" id="MED7825710.1"/>
    </source>
</evidence>
<dbReference type="Proteomes" id="UP001333996">
    <property type="component" value="Unassembled WGS sequence"/>
</dbReference>
<dbReference type="InterPro" id="IPR006311">
    <property type="entry name" value="TAT_signal"/>
</dbReference>
<protein>
    <submittedName>
        <fullName evidence="2">Intradiol ring-cleavage dioxygenase</fullName>
    </submittedName>
</protein>
<feature type="region of interest" description="Disordered" evidence="1">
    <location>
        <begin position="216"/>
        <end position="238"/>
    </location>
</feature>
<dbReference type="SUPFAM" id="SSF49482">
    <property type="entry name" value="Aromatic compound dioxygenase"/>
    <property type="match status" value="1"/>
</dbReference>
<feature type="compositionally biased region" description="Pro residues" evidence="1">
    <location>
        <begin position="288"/>
        <end position="307"/>
    </location>
</feature>
<dbReference type="InterPro" id="IPR015889">
    <property type="entry name" value="Intradiol_dOase_core"/>
</dbReference>
<reference evidence="2" key="1">
    <citation type="submission" date="2024-01" db="EMBL/GenBank/DDBJ databases">
        <title>First draft genome sequence data of TA4-1, the type strain of Gram-positive actinobacterium Streptomyces chiangmaiensis.</title>
        <authorList>
            <person name="Yasawong M."/>
            <person name="Nantapong N."/>
        </authorList>
    </citation>
    <scope>NUCLEOTIDE SEQUENCE</scope>
    <source>
        <strain evidence="2">TA4-1</strain>
    </source>
</reference>
<dbReference type="GO" id="GO:0051213">
    <property type="term" value="F:dioxygenase activity"/>
    <property type="evidence" value="ECO:0007669"/>
    <property type="project" value="UniProtKB-KW"/>
</dbReference>
<organism evidence="2 3">
    <name type="scientific">Streptomyces chiangmaiensis</name>
    <dbReference type="NCBI Taxonomy" id="766497"/>
    <lineage>
        <taxon>Bacteria</taxon>
        <taxon>Bacillati</taxon>
        <taxon>Actinomycetota</taxon>
        <taxon>Actinomycetes</taxon>
        <taxon>Kitasatosporales</taxon>
        <taxon>Streptomycetaceae</taxon>
        <taxon>Streptomyces</taxon>
    </lineage>
</organism>
<evidence type="ECO:0000313" key="3">
    <source>
        <dbReference type="Proteomes" id="UP001333996"/>
    </source>
</evidence>
<dbReference type="PROSITE" id="PS51318">
    <property type="entry name" value="TAT"/>
    <property type="match status" value="1"/>
</dbReference>
<dbReference type="CDD" id="cd03457">
    <property type="entry name" value="intradiol_dioxygenase_like"/>
    <property type="match status" value="1"/>
</dbReference>
<proteinExistence type="predicted"/>